<gene>
    <name evidence="1" type="ORF">SAMN05216354_1050</name>
</gene>
<sequence>MKRNTIYSIMLLCALSACSGSDDEEQKDMQQPVISEQGITANPIDCQQYHRGDVIPFHYVMTDDQELGAYNIEIHNNFDHHTHSTTATECPMDAQKDPKNPWVYNQDFSIPSGQRTYDARHDIQIPADIDPGDYHFMIRLTDRAGWQQLHAVAIKIVE</sequence>
<dbReference type="InterPro" id="IPR027829">
    <property type="entry name" value="DUF4625"/>
</dbReference>
<dbReference type="Proteomes" id="UP000236735">
    <property type="component" value="Unassembled WGS sequence"/>
</dbReference>
<protein>
    <recommendedName>
        <fullName evidence="3">Lipoprotein</fullName>
    </recommendedName>
</protein>
<name>A0A1H5TI60_XYLRU</name>
<dbReference type="AlphaFoldDB" id="A0A1H5TI60"/>
<evidence type="ECO:0000313" key="1">
    <source>
        <dbReference type="EMBL" id="SEF61878.1"/>
    </source>
</evidence>
<dbReference type="EMBL" id="FNUV01000002">
    <property type="protein sequence ID" value="SEF61878.1"/>
    <property type="molecule type" value="Genomic_DNA"/>
</dbReference>
<dbReference type="PROSITE" id="PS51257">
    <property type="entry name" value="PROKAR_LIPOPROTEIN"/>
    <property type="match status" value="1"/>
</dbReference>
<dbReference type="RefSeq" id="WP_103915342.1">
    <property type="nucleotide sequence ID" value="NZ_FNUV01000002.1"/>
</dbReference>
<dbReference type="Pfam" id="PF15418">
    <property type="entry name" value="DUF4625"/>
    <property type="match status" value="1"/>
</dbReference>
<reference evidence="1 2" key="1">
    <citation type="submission" date="2016-10" db="EMBL/GenBank/DDBJ databases">
        <authorList>
            <person name="de Groot N.N."/>
        </authorList>
    </citation>
    <scope>NUCLEOTIDE SEQUENCE [LARGE SCALE GENOMIC DNA]</scope>
    <source>
        <strain evidence="1 2">AR32</strain>
    </source>
</reference>
<evidence type="ECO:0000313" key="2">
    <source>
        <dbReference type="Proteomes" id="UP000236735"/>
    </source>
</evidence>
<organism evidence="1 2">
    <name type="scientific">Xylanibacter ruminicola</name>
    <name type="common">Prevotella ruminicola</name>
    <dbReference type="NCBI Taxonomy" id="839"/>
    <lineage>
        <taxon>Bacteria</taxon>
        <taxon>Pseudomonadati</taxon>
        <taxon>Bacteroidota</taxon>
        <taxon>Bacteroidia</taxon>
        <taxon>Bacteroidales</taxon>
        <taxon>Prevotellaceae</taxon>
        <taxon>Xylanibacter</taxon>
    </lineage>
</organism>
<accession>A0A1H5TI60</accession>
<evidence type="ECO:0008006" key="3">
    <source>
        <dbReference type="Google" id="ProtNLM"/>
    </source>
</evidence>
<proteinExistence type="predicted"/>